<feature type="transmembrane region" description="Helical" evidence="1">
    <location>
        <begin position="52"/>
        <end position="76"/>
    </location>
</feature>
<keyword evidence="1" id="KW-0472">Membrane</keyword>
<dbReference type="Proteomes" id="UP001596547">
    <property type="component" value="Unassembled WGS sequence"/>
</dbReference>
<dbReference type="AlphaFoldDB" id="A0ABD6AB70"/>
<comment type="caution">
    <text evidence="2">The sequence shown here is derived from an EMBL/GenBank/DDBJ whole genome shotgun (WGS) entry which is preliminary data.</text>
</comment>
<organism evidence="2 3">
    <name type="scientific">Halomarina halobia</name>
    <dbReference type="NCBI Taxonomy" id="3033386"/>
    <lineage>
        <taxon>Archaea</taxon>
        <taxon>Methanobacteriati</taxon>
        <taxon>Methanobacteriota</taxon>
        <taxon>Stenosarchaea group</taxon>
        <taxon>Halobacteria</taxon>
        <taxon>Halobacteriales</taxon>
        <taxon>Natronomonadaceae</taxon>
        <taxon>Halomarina</taxon>
    </lineage>
</organism>
<evidence type="ECO:0000313" key="2">
    <source>
        <dbReference type="EMBL" id="MFC7317836.1"/>
    </source>
</evidence>
<reference evidence="2 3" key="1">
    <citation type="journal article" date="2019" name="Int. J. Syst. Evol. Microbiol.">
        <title>The Global Catalogue of Microorganisms (GCM) 10K type strain sequencing project: providing services to taxonomists for standard genome sequencing and annotation.</title>
        <authorList>
            <consortium name="The Broad Institute Genomics Platform"/>
            <consortium name="The Broad Institute Genome Sequencing Center for Infectious Disease"/>
            <person name="Wu L."/>
            <person name="Ma J."/>
        </authorList>
    </citation>
    <scope>NUCLEOTIDE SEQUENCE [LARGE SCALE GENOMIC DNA]</scope>
    <source>
        <strain evidence="2 3">PSR21</strain>
    </source>
</reference>
<feature type="transmembrane region" description="Helical" evidence="1">
    <location>
        <begin position="153"/>
        <end position="172"/>
    </location>
</feature>
<evidence type="ECO:0008006" key="4">
    <source>
        <dbReference type="Google" id="ProtNLM"/>
    </source>
</evidence>
<feature type="transmembrane region" description="Helical" evidence="1">
    <location>
        <begin position="214"/>
        <end position="238"/>
    </location>
</feature>
<protein>
    <recommendedName>
        <fullName evidence="4">ABC transporter permease</fullName>
    </recommendedName>
</protein>
<feature type="transmembrane region" description="Helical" evidence="1">
    <location>
        <begin position="120"/>
        <end position="141"/>
    </location>
</feature>
<accession>A0ABD6AB70</accession>
<evidence type="ECO:0000256" key="1">
    <source>
        <dbReference type="SAM" id="Phobius"/>
    </source>
</evidence>
<dbReference type="EMBL" id="JBHTBF010000002">
    <property type="protein sequence ID" value="MFC7317836.1"/>
    <property type="molecule type" value="Genomic_DNA"/>
</dbReference>
<sequence>MVVERQRYGIVTGIRADVTRLHGLWMSLVFPQLRRTHSVMGRWRPRGTAQRALFRAWGALGALALLAGYPLLLLGFGTRFWSRRLDGTVARLGVVGAVVLSAVVWGLLTLVARLQFSTEGFIAVGAASVVAVVSVALAVVFARYGGRGTTVLLAYPAAMNALFLPPVVAALYSPTLAGVIFPESATLARWLLDNVLVVGDLSTTLRDAFELEGAAYVAMWFALAVPVGWLLGSVVALADAVRPTPHRSSPA</sequence>
<proteinExistence type="predicted"/>
<evidence type="ECO:0000313" key="3">
    <source>
        <dbReference type="Proteomes" id="UP001596547"/>
    </source>
</evidence>
<keyword evidence="1" id="KW-0812">Transmembrane</keyword>
<gene>
    <name evidence="2" type="ORF">ACFQPE_13705</name>
</gene>
<feature type="transmembrane region" description="Helical" evidence="1">
    <location>
        <begin position="88"/>
        <end position="108"/>
    </location>
</feature>
<name>A0ABD6AB70_9EURY</name>
<dbReference type="RefSeq" id="WP_276302925.1">
    <property type="nucleotide sequence ID" value="NZ_CP119992.1"/>
</dbReference>
<keyword evidence="3" id="KW-1185">Reference proteome</keyword>
<dbReference type="GeneID" id="79315481"/>
<keyword evidence="1" id="KW-1133">Transmembrane helix</keyword>